<reference evidence="1 2" key="1">
    <citation type="submission" date="2020-10" db="EMBL/GenBank/DDBJ databases">
        <title>Connecting structure to function with the recovery of over 1000 high-quality activated sludge metagenome-assembled genomes encoding full-length rRNA genes using long-read sequencing.</title>
        <authorList>
            <person name="Singleton C.M."/>
            <person name="Petriglieri F."/>
            <person name="Kristensen J.M."/>
            <person name="Kirkegaard R.H."/>
            <person name="Michaelsen T.Y."/>
            <person name="Andersen M.H."/>
            <person name="Karst S.M."/>
            <person name="Dueholm M.S."/>
            <person name="Nielsen P.H."/>
            <person name="Albertsen M."/>
        </authorList>
    </citation>
    <scope>NUCLEOTIDE SEQUENCE [LARGE SCALE GENOMIC DNA]</scope>
    <source>
        <strain evidence="1">AalE_18-Q3-R2-46_BAT3C.188</strain>
    </source>
</reference>
<dbReference type="AlphaFoldDB" id="A0A934X768"/>
<evidence type="ECO:0000313" key="2">
    <source>
        <dbReference type="Proteomes" id="UP000718281"/>
    </source>
</evidence>
<organism evidence="1 2">
    <name type="scientific">Candidatus Phosphoribacter hodrii</name>
    <dbReference type="NCBI Taxonomy" id="2953743"/>
    <lineage>
        <taxon>Bacteria</taxon>
        <taxon>Bacillati</taxon>
        <taxon>Actinomycetota</taxon>
        <taxon>Actinomycetes</taxon>
        <taxon>Micrococcales</taxon>
        <taxon>Dermatophilaceae</taxon>
        <taxon>Candidatus Phosphoribacter</taxon>
    </lineage>
</organism>
<dbReference type="EMBL" id="JADIXZ010000005">
    <property type="protein sequence ID" value="MBK6301649.1"/>
    <property type="molecule type" value="Genomic_DNA"/>
</dbReference>
<dbReference type="Proteomes" id="UP000718281">
    <property type="component" value="Unassembled WGS sequence"/>
</dbReference>
<evidence type="ECO:0000313" key="1">
    <source>
        <dbReference type="EMBL" id="MBK6301649.1"/>
    </source>
</evidence>
<proteinExistence type="predicted"/>
<name>A0A934X768_9MICO</name>
<comment type="caution">
    <text evidence="1">The sequence shown here is derived from an EMBL/GenBank/DDBJ whole genome shotgun (WGS) entry which is preliminary data.</text>
</comment>
<gene>
    <name evidence="1" type="ORF">IPF40_11605</name>
</gene>
<accession>A0A934X768</accession>
<sequence>MKVIEFIGVTSANAAGSATLPSGWQAGDLAIWMGTRWGATSNTAAPNTPTGYTKVGPTVSNKPGTFWTTSAAAYRVLQASDTVMPASSNAHDAVLVVYRNATIGAVNGASCGTGACLSGASFPALSLQVSTGTSWVAGLAYKIVTATGLVARANPGTGAMSALDTNGGVASWATHPATSAQHAFSLELKLAP</sequence>
<protein>
    <submittedName>
        <fullName evidence="1">Uncharacterized protein</fullName>
    </submittedName>
</protein>